<gene>
    <name evidence="1" type="ORF">GGR02_002892</name>
</gene>
<evidence type="ECO:0000313" key="1">
    <source>
        <dbReference type="EMBL" id="MBB4075091.1"/>
    </source>
</evidence>
<proteinExistence type="predicted"/>
<sequence>MNFTGNIHTTTSASLNHNGRIRMKLAWGANTPTNFDSSQLHLCHDVKINVWKDTIQTDNLEEINRLCKRIERKTPYALTKVSFEEDMLVIQLHGVEPLNPSLTLQEVSSAWHRVQHACFETFPIPETEWVVQVTTSLETMWGFLDRIGKKSLPTKLARWFVHQQMEYDSSPIYQPKGW</sequence>
<accession>A0A840DPK8</accession>
<comment type="caution">
    <text evidence="1">The sequence shown here is derived from an EMBL/GenBank/DDBJ whole genome shotgun (WGS) entry which is preliminary data.</text>
</comment>
<name>A0A840DPK8_9BACL</name>
<dbReference type="EMBL" id="JACIDE010000024">
    <property type="protein sequence ID" value="MBB4075091.1"/>
    <property type="molecule type" value="Genomic_DNA"/>
</dbReference>
<dbReference type="RefSeq" id="WP_183185614.1">
    <property type="nucleotide sequence ID" value="NZ_BMNP01000025.1"/>
</dbReference>
<dbReference type="AlphaFoldDB" id="A0A840DPK8"/>
<reference evidence="1 2" key="1">
    <citation type="submission" date="2020-08" db="EMBL/GenBank/DDBJ databases">
        <title>Genomic Encyclopedia of Type Strains, Phase IV (KMG-IV): sequencing the most valuable type-strain genomes for metagenomic binning, comparative biology and taxonomic classification.</title>
        <authorList>
            <person name="Goeker M."/>
        </authorList>
    </citation>
    <scope>NUCLEOTIDE SEQUENCE [LARGE SCALE GENOMIC DNA]</scope>
    <source>
        <strain evidence="1 2">DSM 17075</strain>
    </source>
</reference>
<dbReference type="Proteomes" id="UP000559598">
    <property type="component" value="Unassembled WGS sequence"/>
</dbReference>
<evidence type="ECO:0000313" key="2">
    <source>
        <dbReference type="Proteomes" id="UP000559598"/>
    </source>
</evidence>
<protein>
    <submittedName>
        <fullName evidence="1">Uncharacterized protein</fullName>
    </submittedName>
</protein>
<organism evidence="1 2">
    <name type="scientific">Anoxybacteroides voinovskiense</name>
    <dbReference type="NCBI Taxonomy" id="230470"/>
    <lineage>
        <taxon>Bacteria</taxon>
        <taxon>Bacillati</taxon>
        <taxon>Bacillota</taxon>
        <taxon>Bacilli</taxon>
        <taxon>Bacillales</taxon>
        <taxon>Anoxybacillaceae</taxon>
        <taxon>Anoxybacteroides</taxon>
    </lineage>
</organism>
<keyword evidence="2" id="KW-1185">Reference proteome</keyword>